<protein>
    <submittedName>
        <fullName evidence="3">Uncharacterized protein</fullName>
    </submittedName>
</protein>
<dbReference type="InParanoid" id="B9TDL3"/>
<reference evidence="3" key="1">
    <citation type="submission" date="2008-10" db="EMBL/GenBank/DDBJ databases">
        <authorList>
            <person name="Chan A."/>
            <person name="Puiu D."/>
            <person name="Melake A."/>
            <person name="Orvis J."/>
            <person name="Zhao Q."/>
            <person name="Wortman J."/>
            <person name="Utterback T."/>
            <person name="Rosovitz M.J."/>
            <person name="Inman J.M."/>
            <person name="Amedeo P."/>
            <person name="Schobel S."/>
            <person name="Galinsky K."/>
            <person name="Fraser C."/>
            <person name="Ravel J."/>
            <person name="Rabinowicz P."/>
        </authorList>
    </citation>
    <scope>NUCLEOTIDE SEQUENCE [LARGE SCALE GENOMIC DNA]</scope>
</reference>
<proteinExistence type="predicted"/>
<dbReference type="Proteomes" id="UP000008311">
    <property type="component" value="Unassembled WGS sequence"/>
</dbReference>
<reference evidence="4" key="2">
    <citation type="journal article" date="2010" name="Nat. Biotechnol.">
        <title>Draft genome sequence of the oilseed species Ricinus communis.</title>
        <authorList>
            <person name="Chan A.P."/>
            <person name="Crabtree J."/>
            <person name="Zhao Q."/>
            <person name="Lorenzi H."/>
            <person name="Orvis J."/>
            <person name="Puiu D."/>
            <person name="Melake-Berhan A."/>
            <person name="Jones K.M."/>
            <person name="Redman J."/>
            <person name="Chen G."/>
            <person name="Cahoon E.B."/>
            <person name="Gedil M."/>
            <person name="Stanke M."/>
            <person name="Haas B.J."/>
            <person name="Wortman J.R."/>
            <person name="Fraser-Liggett C.M."/>
            <person name="Ravel J."/>
            <person name="Rabinowicz P.D."/>
        </authorList>
    </citation>
    <scope>NUCLEOTIDE SEQUENCE [LARGE SCALE GENOMIC DNA]</scope>
    <source>
        <strain evidence="4">cv. Hale</strain>
    </source>
</reference>
<accession>B9TDL3</accession>
<dbReference type="AlphaFoldDB" id="B9TDL3"/>
<keyword evidence="4" id="KW-1185">Reference proteome</keyword>
<evidence type="ECO:0000313" key="2">
    <source>
        <dbReference type="EMBL" id="EEF22955.1"/>
    </source>
</evidence>
<dbReference type="EMBL" id="EQ978271">
    <property type="protein sequence ID" value="EEF26051.1"/>
    <property type="molecule type" value="Genomic_DNA"/>
</dbReference>
<feature type="region of interest" description="Disordered" evidence="1">
    <location>
        <begin position="73"/>
        <end position="107"/>
    </location>
</feature>
<sequence>MEPTLRLRKISSRLGLVEVPAGCGVGESFLLGWMLSLNGQGASCHLHAYSEGVRSTAPASHIYSSIILIEGPSEIGRTGPGREQHRSGNSPTRRSKAISDMEKMKLT</sequence>
<evidence type="ECO:0000313" key="4">
    <source>
        <dbReference type="Proteomes" id="UP000008311"/>
    </source>
</evidence>
<name>B9TDL3_RICCO</name>
<organism evidence="4">
    <name type="scientific">Ricinus communis</name>
    <name type="common">Castor bean</name>
    <dbReference type="NCBI Taxonomy" id="3988"/>
    <lineage>
        <taxon>Eukaryota</taxon>
        <taxon>Viridiplantae</taxon>
        <taxon>Streptophyta</taxon>
        <taxon>Embryophyta</taxon>
        <taxon>Tracheophyta</taxon>
        <taxon>Spermatophyta</taxon>
        <taxon>Magnoliopsida</taxon>
        <taxon>eudicotyledons</taxon>
        <taxon>Gunneridae</taxon>
        <taxon>Pentapetalae</taxon>
        <taxon>rosids</taxon>
        <taxon>fabids</taxon>
        <taxon>Malpighiales</taxon>
        <taxon>Euphorbiaceae</taxon>
        <taxon>Acalyphoideae</taxon>
        <taxon>Acalypheae</taxon>
        <taxon>Ricinus</taxon>
    </lineage>
</organism>
<feature type="compositionally biased region" description="Basic and acidic residues" evidence="1">
    <location>
        <begin position="97"/>
        <end position="107"/>
    </location>
</feature>
<evidence type="ECO:0000256" key="1">
    <source>
        <dbReference type="SAM" id="MobiDB-lite"/>
    </source>
</evidence>
<evidence type="ECO:0000313" key="3">
    <source>
        <dbReference type="EMBL" id="EEF26051.1"/>
    </source>
</evidence>
<dbReference type="EMBL" id="EQ988995">
    <property type="protein sequence ID" value="EEF22955.1"/>
    <property type="molecule type" value="Genomic_DNA"/>
</dbReference>
<gene>
    <name evidence="2" type="ORF">RCOM_1999080</name>
    <name evidence="3" type="ORF">RCOM_2118200</name>
</gene>